<evidence type="ECO:0000256" key="1">
    <source>
        <dbReference type="SAM" id="MobiDB-lite"/>
    </source>
</evidence>
<feature type="region of interest" description="Disordered" evidence="1">
    <location>
        <begin position="61"/>
        <end position="80"/>
    </location>
</feature>
<proteinExistence type="predicted"/>
<evidence type="ECO:0000313" key="4">
    <source>
        <dbReference type="Proteomes" id="UP000276133"/>
    </source>
</evidence>
<reference evidence="3 4" key="1">
    <citation type="journal article" date="2018" name="Sci. Rep.">
        <title>Genomic signatures of local adaptation to the degree of environmental predictability in rotifers.</title>
        <authorList>
            <person name="Franch-Gras L."/>
            <person name="Hahn C."/>
            <person name="Garcia-Roger E.M."/>
            <person name="Carmona M.J."/>
            <person name="Serra M."/>
            <person name="Gomez A."/>
        </authorList>
    </citation>
    <scope>NUCLEOTIDE SEQUENCE [LARGE SCALE GENOMIC DNA]</scope>
    <source>
        <strain evidence="3">HYR1</strain>
    </source>
</reference>
<dbReference type="AlphaFoldDB" id="A0A3M7SIV0"/>
<keyword evidence="2" id="KW-0472">Membrane</keyword>
<keyword evidence="4" id="KW-1185">Reference proteome</keyword>
<name>A0A3M7SIV0_BRAPC</name>
<gene>
    <name evidence="3" type="ORF">BpHYR1_003367</name>
</gene>
<organism evidence="3 4">
    <name type="scientific">Brachionus plicatilis</name>
    <name type="common">Marine rotifer</name>
    <name type="synonym">Brachionus muelleri</name>
    <dbReference type="NCBI Taxonomy" id="10195"/>
    <lineage>
        <taxon>Eukaryota</taxon>
        <taxon>Metazoa</taxon>
        <taxon>Spiralia</taxon>
        <taxon>Gnathifera</taxon>
        <taxon>Rotifera</taxon>
        <taxon>Eurotatoria</taxon>
        <taxon>Monogononta</taxon>
        <taxon>Pseudotrocha</taxon>
        <taxon>Ploima</taxon>
        <taxon>Brachionidae</taxon>
        <taxon>Brachionus</taxon>
    </lineage>
</organism>
<keyword evidence="2" id="KW-1133">Transmembrane helix</keyword>
<dbReference type="EMBL" id="REGN01001296">
    <property type="protein sequence ID" value="RNA35703.1"/>
    <property type="molecule type" value="Genomic_DNA"/>
</dbReference>
<comment type="caution">
    <text evidence="3">The sequence shown here is derived from an EMBL/GenBank/DDBJ whole genome shotgun (WGS) entry which is preliminary data.</text>
</comment>
<protein>
    <submittedName>
        <fullName evidence="3">Uncharacterized protein</fullName>
    </submittedName>
</protein>
<feature type="transmembrane region" description="Helical" evidence="2">
    <location>
        <begin position="29"/>
        <end position="45"/>
    </location>
</feature>
<evidence type="ECO:0000313" key="3">
    <source>
        <dbReference type="EMBL" id="RNA35703.1"/>
    </source>
</evidence>
<keyword evidence="2" id="KW-0812">Transmembrane</keyword>
<evidence type="ECO:0000256" key="2">
    <source>
        <dbReference type="SAM" id="Phobius"/>
    </source>
</evidence>
<sequence>MLIYKQICLMHIYRTKLFLTAKKVQKEECLFNFFFYLILICWFLVNKKKLEIRGAPFNPELKIAPQTSNKRHGEQTSGKP</sequence>
<accession>A0A3M7SIV0</accession>
<dbReference type="Proteomes" id="UP000276133">
    <property type="component" value="Unassembled WGS sequence"/>
</dbReference>